<dbReference type="AlphaFoldDB" id="A0AAE0LSH0"/>
<protein>
    <submittedName>
        <fullName evidence="5">Glutathione S-transferase</fullName>
    </submittedName>
</protein>
<name>A0AAE0LSH0_9PEZI</name>
<sequence>MAAPPEEKAPKPGLNIYGCQAVNPYKLTIALEELGIPYNYINLELTANDHKSDWYLAMNPNGRAPAIVHVKEDGSTQTVFESGACLLYLASEFDKEQNISYSLGAPEYWTQISWLTWQVASYGPMMAQAAHFNRYAVEPVPYGSWRFTSECRRLHHALNEQLATSPFVAGDRLTIADIAIFIFVHSSKWCGLDVHEFPHLEAWKDKLAKRPAFQKGLNSPAPYSFSDEAVTNPDGQEFYKTIRKMGTPFIKQATDLWSKGDPVPLPSDHSNFA</sequence>
<evidence type="ECO:0000313" key="6">
    <source>
        <dbReference type="Proteomes" id="UP001278766"/>
    </source>
</evidence>
<evidence type="ECO:0000259" key="4">
    <source>
        <dbReference type="PROSITE" id="PS50405"/>
    </source>
</evidence>
<reference evidence="5" key="2">
    <citation type="submission" date="2023-06" db="EMBL/GenBank/DDBJ databases">
        <authorList>
            <consortium name="Lawrence Berkeley National Laboratory"/>
            <person name="Haridas S."/>
            <person name="Hensen N."/>
            <person name="Bonometti L."/>
            <person name="Westerberg I."/>
            <person name="Brannstrom I.O."/>
            <person name="Guillou S."/>
            <person name="Cros-Aarteil S."/>
            <person name="Calhoun S."/>
            <person name="Kuo A."/>
            <person name="Mondo S."/>
            <person name="Pangilinan J."/>
            <person name="Riley R."/>
            <person name="Labutti K."/>
            <person name="Andreopoulos B."/>
            <person name="Lipzen A."/>
            <person name="Chen C."/>
            <person name="Yanf M."/>
            <person name="Daum C."/>
            <person name="Ng V."/>
            <person name="Clum A."/>
            <person name="Steindorff A."/>
            <person name="Ohm R."/>
            <person name="Martin F."/>
            <person name="Silar P."/>
            <person name="Natvig D."/>
            <person name="Lalanne C."/>
            <person name="Gautier V."/>
            <person name="Ament-Velasquez S.L."/>
            <person name="Kruys A."/>
            <person name="Hutchinson M.I."/>
            <person name="Powell A.J."/>
            <person name="Barry K."/>
            <person name="Miller A.N."/>
            <person name="Grigoriev I.V."/>
            <person name="Debuchy R."/>
            <person name="Gladieux P."/>
            <person name="Thoren M.H."/>
            <person name="Johannesson H."/>
        </authorList>
    </citation>
    <scope>NUCLEOTIDE SEQUENCE</scope>
    <source>
        <strain evidence="5">CBS 168.71</strain>
    </source>
</reference>
<evidence type="ECO:0000313" key="5">
    <source>
        <dbReference type="EMBL" id="KAK3295174.1"/>
    </source>
</evidence>
<feature type="domain" description="GST C-terminal" evidence="4">
    <location>
        <begin position="104"/>
        <end position="233"/>
    </location>
</feature>
<dbReference type="RefSeq" id="XP_062658688.1">
    <property type="nucleotide sequence ID" value="XM_062802286.1"/>
</dbReference>
<dbReference type="Gene3D" id="3.40.30.10">
    <property type="entry name" value="Glutaredoxin"/>
    <property type="match status" value="1"/>
</dbReference>
<dbReference type="EMBL" id="JAUEPN010000004">
    <property type="protein sequence ID" value="KAK3295174.1"/>
    <property type="molecule type" value="Genomic_DNA"/>
</dbReference>
<accession>A0AAE0LSH0</accession>
<dbReference type="InterPro" id="IPR040079">
    <property type="entry name" value="Glutathione_S-Trfase"/>
</dbReference>
<dbReference type="Proteomes" id="UP001278766">
    <property type="component" value="Unassembled WGS sequence"/>
</dbReference>
<feature type="domain" description="GST N-terminal" evidence="3">
    <location>
        <begin position="11"/>
        <end position="97"/>
    </location>
</feature>
<dbReference type="PANTHER" id="PTHR44051:SF8">
    <property type="entry name" value="GLUTATHIONE S-TRANSFERASE GSTA"/>
    <property type="match status" value="1"/>
</dbReference>
<dbReference type="InterPro" id="IPR036249">
    <property type="entry name" value="Thioredoxin-like_sf"/>
</dbReference>
<dbReference type="PROSITE" id="PS50405">
    <property type="entry name" value="GST_CTER"/>
    <property type="match status" value="1"/>
</dbReference>
<evidence type="ECO:0000259" key="3">
    <source>
        <dbReference type="PROSITE" id="PS50404"/>
    </source>
</evidence>
<evidence type="ECO:0000256" key="1">
    <source>
        <dbReference type="ARBA" id="ARBA00007409"/>
    </source>
</evidence>
<dbReference type="InterPro" id="IPR004046">
    <property type="entry name" value="GST_C"/>
</dbReference>
<dbReference type="Gene3D" id="1.20.1050.10">
    <property type="match status" value="1"/>
</dbReference>
<dbReference type="GeneID" id="87839234"/>
<dbReference type="Pfam" id="PF00043">
    <property type="entry name" value="GST_C"/>
    <property type="match status" value="1"/>
</dbReference>
<gene>
    <name evidence="5" type="ORF">B0H64DRAFT_373436</name>
</gene>
<dbReference type="PANTHER" id="PTHR44051">
    <property type="entry name" value="GLUTATHIONE S-TRANSFERASE-RELATED"/>
    <property type="match status" value="1"/>
</dbReference>
<dbReference type="InterPro" id="IPR004045">
    <property type="entry name" value="Glutathione_S-Trfase_N"/>
</dbReference>
<keyword evidence="6" id="KW-1185">Reference proteome</keyword>
<dbReference type="SFLD" id="SFLDG00358">
    <property type="entry name" value="Main_(cytGST)"/>
    <property type="match status" value="1"/>
</dbReference>
<evidence type="ECO:0000256" key="2">
    <source>
        <dbReference type="RuleBase" id="RU003494"/>
    </source>
</evidence>
<dbReference type="SFLD" id="SFLDG01151">
    <property type="entry name" value="Main.2:_Nu-like"/>
    <property type="match status" value="1"/>
</dbReference>
<dbReference type="SFLD" id="SFLDS00019">
    <property type="entry name" value="Glutathione_Transferase_(cytos"/>
    <property type="match status" value="1"/>
</dbReference>
<comment type="caution">
    <text evidence="5">The sequence shown here is derived from an EMBL/GenBank/DDBJ whole genome shotgun (WGS) entry which is preliminary data.</text>
</comment>
<dbReference type="Pfam" id="PF02798">
    <property type="entry name" value="GST_N"/>
    <property type="match status" value="1"/>
</dbReference>
<dbReference type="InterPro" id="IPR010987">
    <property type="entry name" value="Glutathione-S-Trfase_C-like"/>
</dbReference>
<dbReference type="InterPro" id="IPR036282">
    <property type="entry name" value="Glutathione-S-Trfase_C_sf"/>
</dbReference>
<organism evidence="5 6">
    <name type="scientific">Chaetomium fimeti</name>
    <dbReference type="NCBI Taxonomy" id="1854472"/>
    <lineage>
        <taxon>Eukaryota</taxon>
        <taxon>Fungi</taxon>
        <taxon>Dikarya</taxon>
        <taxon>Ascomycota</taxon>
        <taxon>Pezizomycotina</taxon>
        <taxon>Sordariomycetes</taxon>
        <taxon>Sordariomycetidae</taxon>
        <taxon>Sordariales</taxon>
        <taxon>Chaetomiaceae</taxon>
        <taxon>Chaetomium</taxon>
    </lineage>
</organism>
<reference evidence="5" key="1">
    <citation type="journal article" date="2023" name="Mol. Phylogenet. Evol.">
        <title>Genome-scale phylogeny and comparative genomics of the fungal order Sordariales.</title>
        <authorList>
            <person name="Hensen N."/>
            <person name="Bonometti L."/>
            <person name="Westerberg I."/>
            <person name="Brannstrom I.O."/>
            <person name="Guillou S."/>
            <person name="Cros-Aarteil S."/>
            <person name="Calhoun S."/>
            <person name="Haridas S."/>
            <person name="Kuo A."/>
            <person name="Mondo S."/>
            <person name="Pangilinan J."/>
            <person name="Riley R."/>
            <person name="LaButti K."/>
            <person name="Andreopoulos B."/>
            <person name="Lipzen A."/>
            <person name="Chen C."/>
            <person name="Yan M."/>
            <person name="Daum C."/>
            <person name="Ng V."/>
            <person name="Clum A."/>
            <person name="Steindorff A."/>
            <person name="Ohm R.A."/>
            <person name="Martin F."/>
            <person name="Silar P."/>
            <person name="Natvig D.O."/>
            <person name="Lalanne C."/>
            <person name="Gautier V."/>
            <person name="Ament-Velasquez S.L."/>
            <person name="Kruys A."/>
            <person name="Hutchinson M.I."/>
            <person name="Powell A.J."/>
            <person name="Barry K."/>
            <person name="Miller A.N."/>
            <person name="Grigoriev I.V."/>
            <person name="Debuchy R."/>
            <person name="Gladieux P."/>
            <person name="Hiltunen Thoren M."/>
            <person name="Johannesson H."/>
        </authorList>
    </citation>
    <scope>NUCLEOTIDE SEQUENCE</scope>
    <source>
        <strain evidence="5">CBS 168.71</strain>
    </source>
</reference>
<dbReference type="SUPFAM" id="SSF47616">
    <property type="entry name" value="GST C-terminal domain-like"/>
    <property type="match status" value="1"/>
</dbReference>
<dbReference type="PROSITE" id="PS50404">
    <property type="entry name" value="GST_NTER"/>
    <property type="match status" value="1"/>
</dbReference>
<comment type="similarity">
    <text evidence="1 2">Belongs to the GST superfamily.</text>
</comment>
<dbReference type="CDD" id="cd03048">
    <property type="entry name" value="GST_N_Ure2p_like"/>
    <property type="match status" value="1"/>
</dbReference>
<proteinExistence type="inferred from homology"/>
<dbReference type="SUPFAM" id="SSF52833">
    <property type="entry name" value="Thioredoxin-like"/>
    <property type="match status" value="1"/>
</dbReference>